<dbReference type="Gene3D" id="3.30.428.10">
    <property type="entry name" value="HIT-like"/>
    <property type="match status" value="1"/>
</dbReference>
<feature type="transmembrane region" description="Helical" evidence="1">
    <location>
        <begin position="96"/>
        <end position="116"/>
    </location>
</feature>
<organism evidence="2 3">
    <name type="scientific">Catellatospora citrea</name>
    <dbReference type="NCBI Taxonomy" id="53366"/>
    <lineage>
        <taxon>Bacteria</taxon>
        <taxon>Bacillati</taxon>
        <taxon>Actinomycetota</taxon>
        <taxon>Actinomycetes</taxon>
        <taxon>Micromonosporales</taxon>
        <taxon>Micromonosporaceae</taxon>
        <taxon>Catellatospora</taxon>
    </lineage>
</organism>
<keyword evidence="1" id="KW-1133">Transmembrane helix</keyword>
<proteinExistence type="predicted"/>
<keyword evidence="1" id="KW-0472">Membrane</keyword>
<feature type="transmembrane region" description="Helical" evidence="1">
    <location>
        <begin position="73"/>
        <end position="90"/>
    </location>
</feature>
<dbReference type="EMBL" id="BONH01000001">
    <property type="protein sequence ID" value="GIF94922.1"/>
    <property type="molecule type" value="Genomic_DNA"/>
</dbReference>
<comment type="caution">
    <text evidence="2">The sequence shown here is derived from an EMBL/GenBank/DDBJ whole genome shotgun (WGS) entry which is preliminary data.</text>
</comment>
<feature type="transmembrane region" description="Helical" evidence="1">
    <location>
        <begin position="42"/>
        <end position="61"/>
    </location>
</feature>
<reference evidence="2 3" key="1">
    <citation type="submission" date="2021-01" db="EMBL/GenBank/DDBJ databases">
        <title>Whole genome shotgun sequence of Catellatospora citrea NBRC 14495.</title>
        <authorList>
            <person name="Komaki H."/>
            <person name="Tamura T."/>
        </authorList>
    </citation>
    <scope>NUCLEOTIDE SEQUENCE [LARGE SCALE GENOMIC DNA]</scope>
    <source>
        <strain evidence="2 3">NBRC 14495</strain>
    </source>
</reference>
<evidence type="ECO:0000313" key="3">
    <source>
        <dbReference type="Proteomes" id="UP000659904"/>
    </source>
</evidence>
<keyword evidence="1" id="KW-0812">Transmembrane</keyword>
<gene>
    <name evidence="2" type="ORF">Cci01nite_00160</name>
</gene>
<name>A0A8J3K1G1_9ACTN</name>
<evidence type="ECO:0008006" key="4">
    <source>
        <dbReference type="Google" id="ProtNLM"/>
    </source>
</evidence>
<dbReference type="AlphaFoldDB" id="A0A8J3K1G1"/>
<sequence length="287" mass="31330">MARLRRRFAAWQNRMPVTWQAISLLILPVAMGTVVYRHQGWALGLAAVLFYGFQSTVYTIRVPEYEAWQNGKGTWEVLMSVLLVFFPLAMLLDELALWQIGAISVAVGAVLALFLIRRRRVPLAGEAAQAARSVLLPPLDRSGLPDGDCLLCRPADADRFFERRRVWEDEHWRLSVVLRGAVAGFAHLESRRHIPYLADLDGPEAATLGPVLARATAAVREATGADKVYVTVFGDRVQHLHFNLAPCHPGGPLVGGAGQVRPDAPAASPAAHDAAAKAVRRLLTGLA</sequence>
<dbReference type="InterPro" id="IPR036265">
    <property type="entry name" value="HIT-like_sf"/>
</dbReference>
<dbReference type="SUPFAM" id="SSF54197">
    <property type="entry name" value="HIT-like"/>
    <property type="match status" value="1"/>
</dbReference>
<accession>A0A8J3K1G1</accession>
<dbReference type="Proteomes" id="UP000659904">
    <property type="component" value="Unassembled WGS sequence"/>
</dbReference>
<evidence type="ECO:0000313" key="2">
    <source>
        <dbReference type="EMBL" id="GIF94922.1"/>
    </source>
</evidence>
<evidence type="ECO:0000256" key="1">
    <source>
        <dbReference type="SAM" id="Phobius"/>
    </source>
</evidence>
<keyword evidence="3" id="KW-1185">Reference proteome</keyword>
<protein>
    <recommendedName>
        <fullName evidence="4">Diadenosine tetraphosphate (Ap4A) HIT family hydrolase</fullName>
    </recommendedName>
</protein>